<comment type="function">
    <text evidence="2">Antitoxin component of a type II toxin-antitoxin (TA) system.</text>
</comment>
<dbReference type="Pfam" id="PF02604">
    <property type="entry name" value="PhdYeFM_antitox"/>
    <property type="match status" value="1"/>
</dbReference>
<dbReference type="EMBL" id="AFIG01000003">
    <property type="protein sequence ID" value="EGL53152.1"/>
    <property type="molecule type" value="Genomic_DNA"/>
</dbReference>
<dbReference type="InterPro" id="IPR006442">
    <property type="entry name" value="Antitoxin_Phd/YefM"/>
</dbReference>
<name>F5T212_9GAMM</name>
<proteinExistence type="inferred from homology"/>
<evidence type="ECO:0000256" key="2">
    <source>
        <dbReference type="RuleBase" id="RU362080"/>
    </source>
</evidence>
<evidence type="ECO:0000313" key="4">
    <source>
        <dbReference type="Proteomes" id="UP000003544"/>
    </source>
</evidence>
<dbReference type="NCBIfam" id="TIGR01552">
    <property type="entry name" value="phd_fam"/>
    <property type="match status" value="1"/>
</dbReference>
<dbReference type="Proteomes" id="UP000003544">
    <property type="component" value="Unassembled WGS sequence"/>
</dbReference>
<dbReference type="SUPFAM" id="SSF143120">
    <property type="entry name" value="YefM-like"/>
    <property type="match status" value="1"/>
</dbReference>
<keyword evidence="4" id="KW-1185">Reference proteome</keyword>
<comment type="similarity">
    <text evidence="1 2">Belongs to the phD/YefM antitoxin family.</text>
</comment>
<accession>F5T212</accession>
<organism evidence="3 4">
    <name type="scientific">Methylophaga aminisulfidivorans MP</name>
    <dbReference type="NCBI Taxonomy" id="1026882"/>
    <lineage>
        <taxon>Bacteria</taxon>
        <taxon>Pseudomonadati</taxon>
        <taxon>Pseudomonadota</taxon>
        <taxon>Gammaproteobacteria</taxon>
        <taxon>Thiotrichales</taxon>
        <taxon>Piscirickettsiaceae</taxon>
        <taxon>Methylophaga</taxon>
    </lineage>
</organism>
<dbReference type="Gene3D" id="3.40.1620.10">
    <property type="entry name" value="YefM-like domain"/>
    <property type="match status" value="1"/>
</dbReference>
<dbReference type="InterPro" id="IPR036165">
    <property type="entry name" value="YefM-like_sf"/>
</dbReference>
<dbReference type="RefSeq" id="WP_007146402.1">
    <property type="nucleotide sequence ID" value="NZ_AFIG01000003.1"/>
</dbReference>
<gene>
    <name evidence="3" type="ORF">MAMP_00460</name>
</gene>
<sequence length="74" mass="8732">MDTVSLNKFRDNLENFLMQIVNRNEPLKVTRRIGEAFVVLSANDWQREQETLHVLQNQDLMQQIADSLKIHNHS</sequence>
<dbReference type="eggNOG" id="COG2161">
    <property type="taxonomic scope" value="Bacteria"/>
</dbReference>
<dbReference type="OrthoDB" id="9802003at2"/>
<comment type="caution">
    <text evidence="3">The sequence shown here is derived from an EMBL/GenBank/DDBJ whole genome shotgun (WGS) entry which is preliminary data.</text>
</comment>
<evidence type="ECO:0000256" key="1">
    <source>
        <dbReference type="ARBA" id="ARBA00009981"/>
    </source>
</evidence>
<evidence type="ECO:0000313" key="3">
    <source>
        <dbReference type="EMBL" id="EGL53152.1"/>
    </source>
</evidence>
<protein>
    <recommendedName>
        <fullName evidence="2">Antitoxin</fullName>
    </recommendedName>
</protein>
<dbReference type="AlphaFoldDB" id="F5T212"/>
<reference evidence="3 4" key="1">
    <citation type="journal article" date="2011" name="J. Bacteriol.">
        <title>Draft genome sequence of Methylophaga aminisulfidivorans MP T.</title>
        <authorList>
            <person name="Han G.H."/>
            <person name="Kim W."/>
            <person name="Chun J."/>
            <person name="Kim S.W."/>
        </authorList>
    </citation>
    <scope>NUCLEOTIDE SEQUENCE [LARGE SCALE GENOMIC DNA]</scope>
    <source>
        <strain evidence="4">MP(T)</strain>
    </source>
</reference>